<evidence type="ECO:0000313" key="2">
    <source>
        <dbReference type="EMBL" id="USQ82137.1"/>
    </source>
</evidence>
<dbReference type="InterPro" id="IPR004360">
    <property type="entry name" value="Glyas_Fos-R_dOase_dom"/>
</dbReference>
<dbReference type="SUPFAM" id="SSF54593">
    <property type="entry name" value="Glyoxalase/Bleomycin resistance protein/Dihydroxybiphenyl dioxygenase"/>
    <property type="match status" value="1"/>
</dbReference>
<keyword evidence="3" id="KW-1185">Reference proteome</keyword>
<dbReference type="InterPro" id="IPR029068">
    <property type="entry name" value="Glyas_Bleomycin-R_OHBP_Dase"/>
</dbReference>
<name>A0ABY4Z190_9MICO</name>
<dbReference type="Proteomes" id="UP001056455">
    <property type="component" value="Chromosome"/>
</dbReference>
<sequence length="125" mass="13380">MVVGEVFSGFSVDDLAAARSFYADTLGLRVDTGPEAMPLLFLDAGGRKILIYEKGEAHAPANYTVLNLPVLDVEAAVRDLAERGVEFLRYDGMDQDDLGISRGGGPLIAWLKDPAGNVLSVIERG</sequence>
<accession>A0ABY4Z190</accession>
<reference evidence="2" key="1">
    <citation type="submission" date="2022-06" db="EMBL/GenBank/DDBJ databases">
        <title>Ornithinimicrobium HY1793.</title>
        <authorList>
            <person name="Huang Y."/>
        </authorList>
    </citation>
    <scope>NUCLEOTIDE SEQUENCE</scope>
    <source>
        <strain evidence="2">HY1793</strain>
    </source>
</reference>
<evidence type="ECO:0000313" key="3">
    <source>
        <dbReference type="Proteomes" id="UP001056455"/>
    </source>
</evidence>
<evidence type="ECO:0000259" key="1">
    <source>
        <dbReference type="PROSITE" id="PS51819"/>
    </source>
</evidence>
<protein>
    <submittedName>
        <fullName evidence="2">VOC family protein</fullName>
    </submittedName>
</protein>
<dbReference type="InterPro" id="IPR037523">
    <property type="entry name" value="VOC_core"/>
</dbReference>
<proteinExistence type="predicted"/>
<gene>
    <name evidence="2" type="ORF">NF556_07305</name>
</gene>
<dbReference type="EMBL" id="CP099489">
    <property type="protein sequence ID" value="USQ82137.1"/>
    <property type="molecule type" value="Genomic_DNA"/>
</dbReference>
<organism evidence="2 3">
    <name type="scientific">Ornithinimicrobium faecis</name>
    <dbReference type="NCBI Taxonomy" id="2934158"/>
    <lineage>
        <taxon>Bacteria</taxon>
        <taxon>Bacillati</taxon>
        <taxon>Actinomycetota</taxon>
        <taxon>Actinomycetes</taxon>
        <taxon>Micrococcales</taxon>
        <taxon>Ornithinimicrobiaceae</taxon>
        <taxon>Ornithinimicrobium</taxon>
    </lineage>
</organism>
<dbReference type="PROSITE" id="PS51819">
    <property type="entry name" value="VOC"/>
    <property type="match status" value="1"/>
</dbReference>
<feature type="domain" description="VOC" evidence="1">
    <location>
        <begin position="4"/>
        <end position="124"/>
    </location>
</feature>
<dbReference type="Pfam" id="PF00903">
    <property type="entry name" value="Glyoxalase"/>
    <property type="match status" value="1"/>
</dbReference>
<dbReference type="Gene3D" id="3.10.180.10">
    <property type="entry name" value="2,3-Dihydroxybiphenyl 1,2-Dioxygenase, domain 1"/>
    <property type="match status" value="1"/>
</dbReference>